<feature type="coiled-coil region" evidence="1">
    <location>
        <begin position="73"/>
        <end position="100"/>
    </location>
</feature>
<dbReference type="EMBL" id="BARS01017453">
    <property type="protein sequence ID" value="GAF97923.1"/>
    <property type="molecule type" value="Genomic_DNA"/>
</dbReference>
<proteinExistence type="predicted"/>
<keyword evidence="1" id="KW-0175">Coiled coil</keyword>
<sequence length="148" mass="17716">MKRFVWRLQRVLDIRTKEEQKARTELLKLTEKLAETQSELLAWRKVLEDIINGLTGENPKKRLGRQEFFLRYSSISDEQIKKHEDKVKELESQQRDKIAEVLKLRRLKKGLAKMRTEAKVQFIKEQEKLEQQQLDEDATILFVRKAHS</sequence>
<reference evidence="2" key="1">
    <citation type="journal article" date="2014" name="Front. Microbiol.">
        <title>High frequency of phylogenetically diverse reductive dehalogenase-homologous genes in deep subseafloor sedimentary metagenomes.</title>
        <authorList>
            <person name="Kawai M."/>
            <person name="Futagami T."/>
            <person name="Toyoda A."/>
            <person name="Takaki Y."/>
            <person name="Nishi S."/>
            <person name="Hori S."/>
            <person name="Arai W."/>
            <person name="Tsubouchi T."/>
            <person name="Morono Y."/>
            <person name="Uchiyama I."/>
            <person name="Ito T."/>
            <person name="Fujiyama A."/>
            <person name="Inagaki F."/>
            <person name="Takami H."/>
        </authorList>
    </citation>
    <scope>NUCLEOTIDE SEQUENCE</scope>
    <source>
        <strain evidence="2">Expedition CK06-06</strain>
    </source>
</reference>
<accession>X0TWE3</accession>
<gene>
    <name evidence="2" type="ORF">S01H1_28544</name>
</gene>
<protein>
    <recommendedName>
        <fullName evidence="3">Flagellar FliJ protein</fullName>
    </recommendedName>
</protein>
<organism evidence="2">
    <name type="scientific">marine sediment metagenome</name>
    <dbReference type="NCBI Taxonomy" id="412755"/>
    <lineage>
        <taxon>unclassified sequences</taxon>
        <taxon>metagenomes</taxon>
        <taxon>ecological metagenomes</taxon>
    </lineage>
</organism>
<name>X0TWE3_9ZZZZ</name>
<evidence type="ECO:0008006" key="3">
    <source>
        <dbReference type="Google" id="ProtNLM"/>
    </source>
</evidence>
<evidence type="ECO:0000313" key="2">
    <source>
        <dbReference type="EMBL" id="GAF97923.1"/>
    </source>
</evidence>
<comment type="caution">
    <text evidence="2">The sequence shown here is derived from an EMBL/GenBank/DDBJ whole genome shotgun (WGS) entry which is preliminary data.</text>
</comment>
<dbReference type="AlphaFoldDB" id="X0TWE3"/>
<evidence type="ECO:0000256" key="1">
    <source>
        <dbReference type="SAM" id="Coils"/>
    </source>
</evidence>
<dbReference type="Gene3D" id="1.10.287.1700">
    <property type="match status" value="1"/>
</dbReference>
<dbReference type="InterPro" id="IPR053716">
    <property type="entry name" value="Flag_assembly_chemotaxis_eff"/>
</dbReference>